<dbReference type="GO" id="GO:0005765">
    <property type="term" value="C:lysosomal membrane"/>
    <property type="evidence" value="ECO:0007669"/>
    <property type="project" value="UniProtKB-SubCell"/>
</dbReference>
<gene>
    <name evidence="14" type="ORF">APLA_LOCUS14497</name>
    <name evidence="13" type="ORF">APLA_LOCUS9826</name>
</gene>
<dbReference type="InterPro" id="IPR029382">
    <property type="entry name" value="NCU-G1"/>
</dbReference>
<comment type="function">
    <text evidence="8">Required to protect lysosomal transporter MFSD1 from lysosomal proteolysis and for MFSD1 lysosomal localization.</text>
</comment>
<protein>
    <recommendedName>
        <fullName evidence="17">Glycosylated lysosomal membrane protein</fullName>
    </recommendedName>
</protein>
<keyword evidence="2 11" id="KW-0812">Transmembrane</keyword>
<organism evidence="13 15">
    <name type="scientific">Arctia plantaginis</name>
    <name type="common">Wood tiger moth</name>
    <name type="synonym">Phalaena plantaginis</name>
    <dbReference type="NCBI Taxonomy" id="874455"/>
    <lineage>
        <taxon>Eukaryota</taxon>
        <taxon>Metazoa</taxon>
        <taxon>Ecdysozoa</taxon>
        <taxon>Arthropoda</taxon>
        <taxon>Hexapoda</taxon>
        <taxon>Insecta</taxon>
        <taxon>Pterygota</taxon>
        <taxon>Neoptera</taxon>
        <taxon>Endopterygota</taxon>
        <taxon>Lepidoptera</taxon>
        <taxon>Glossata</taxon>
        <taxon>Ditrysia</taxon>
        <taxon>Noctuoidea</taxon>
        <taxon>Erebidae</taxon>
        <taxon>Arctiinae</taxon>
        <taxon>Arctia</taxon>
    </lineage>
</organism>
<reference evidence="15 16" key="1">
    <citation type="submission" date="2020-04" db="EMBL/GenBank/DDBJ databases">
        <authorList>
            <person name="Wallbank WR R."/>
            <person name="Pardo Diaz C."/>
            <person name="Kozak K."/>
            <person name="Martin S."/>
            <person name="Jiggins C."/>
            <person name="Moest M."/>
            <person name="Warren A I."/>
            <person name="Byers J.R.P. K."/>
            <person name="Montejo-Kovacevich G."/>
            <person name="Yen C E."/>
        </authorList>
    </citation>
    <scope>NUCLEOTIDE SEQUENCE [LARGE SCALE GENOMIC DNA]</scope>
</reference>
<evidence type="ECO:0000256" key="12">
    <source>
        <dbReference type="SAM" id="SignalP"/>
    </source>
</evidence>
<accession>A0A8S1AHQ3</accession>
<keyword evidence="5 11" id="KW-0472">Membrane</keyword>
<evidence type="ECO:0000256" key="5">
    <source>
        <dbReference type="ARBA" id="ARBA00023136"/>
    </source>
</evidence>
<comment type="subunit">
    <text evidence="10">Interacts (via lumenal domain) with lysosomal protein MFSD1; the interaction starts while both proteins are still in the endoplasmic reticulum and is required for stabilization of MFSD1 in lysosomes but has no direct effect on its targeting to lysosomes or transporter activity.</text>
</comment>
<keyword evidence="7" id="KW-0458">Lysosome</keyword>
<evidence type="ECO:0000256" key="6">
    <source>
        <dbReference type="ARBA" id="ARBA00023180"/>
    </source>
</evidence>
<keyword evidence="15" id="KW-1185">Reference proteome</keyword>
<evidence type="ECO:0000313" key="15">
    <source>
        <dbReference type="Proteomes" id="UP000494106"/>
    </source>
</evidence>
<dbReference type="AlphaFoldDB" id="A0A8S1AHQ3"/>
<evidence type="ECO:0000256" key="4">
    <source>
        <dbReference type="ARBA" id="ARBA00022989"/>
    </source>
</evidence>
<comment type="subcellular location">
    <subcellularLocation>
        <location evidence="9">Lysosome membrane</location>
        <topology evidence="9">Single-pass type I membrane protein</topology>
        <orientation evidence="9">Lumenal side</orientation>
    </subcellularLocation>
</comment>
<evidence type="ECO:0000313" key="14">
    <source>
        <dbReference type="EMBL" id="CAB3253934.1"/>
    </source>
</evidence>
<dbReference type="PANTHER" id="PTHR31981:SF1">
    <property type="entry name" value="GLYCOSYLATED LYSOSOMAL MEMBRANE PROTEIN"/>
    <property type="match status" value="1"/>
</dbReference>
<dbReference type="PANTHER" id="PTHR31981">
    <property type="entry name" value="GLYCOSYLATED LYSOSOMAL MEMBRANE PROTEIN"/>
    <property type="match status" value="1"/>
</dbReference>
<evidence type="ECO:0000256" key="9">
    <source>
        <dbReference type="ARBA" id="ARBA00024189"/>
    </source>
</evidence>
<feature type="signal peptide" evidence="12">
    <location>
        <begin position="1"/>
        <end position="17"/>
    </location>
</feature>
<evidence type="ECO:0000256" key="2">
    <source>
        <dbReference type="ARBA" id="ARBA00022692"/>
    </source>
</evidence>
<keyword evidence="6" id="KW-0325">Glycoprotein</keyword>
<dbReference type="EMBL" id="CADEBC010000520">
    <property type="protein sequence ID" value="CAB3244155.1"/>
    <property type="molecule type" value="Genomic_DNA"/>
</dbReference>
<evidence type="ECO:0000313" key="16">
    <source>
        <dbReference type="Proteomes" id="UP000494256"/>
    </source>
</evidence>
<keyword evidence="4 11" id="KW-1133">Transmembrane helix</keyword>
<evidence type="ECO:0000256" key="7">
    <source>
        <dbReference type="ARBA" id="ARBA00023228"/>
    </source>
</evidence>
<feature type="transmembrane region" description="Helical" evidence="11">
    <location>
        <begin position="347"/>
        <end position="373"/>
    </location>
</feature>
<dbReference type="Proteomes" id="UP000494106">
    <property type="component" value="Unassembled WGS sequence"/>
</dbReference>
<evidence type="ECO:0000256" key="11">
    <source>
        <dbReference type="SAM" id="Phobius"/>
    </source>
</evidence>
<feature type="chain" id="PRO_5036273080" description="Glycosylated lysosomal membrane protein" evidence="12">
    <location>
        <begin position="18"/>
        <end position="390"/>
    </location>
</feature>
<keyword evidence="3 12" id="KW-0732">Signal</keyword>
<evidence type="ECO:0000256" key="8">
    <source>
        <dbReference type="ARBA" id="ARBA00024176"/>
    </source>
</evidence>
<evidence type="ECO:0008006" key="17">
    <source>
        <dbReference type="Google" id="ProtNLM"/>
    </source>
</evidence>
<comment type="similarity">
    <text evidence="1">Belongs to the GLMP family.</text>
</comment>
<evidence type="ECO:0000256" key="1">
    <source>
        <dbReference type="ARBA" id="ARBA00010599"/>
    </source>
</evidence>
<proteinExistence type="inferred from homology"/>
<evidence type="ECO:0000256" key="3">
    <source>
        <dbReference type="ARBA" id="ARBA00022729"/>
    </source>
</evidence>
<dbReference type="Pfam" id="PF15065">
    <property type="entry name" value="NCU-G1"/>
    <property type="match status" value="1"/>
</dbReference>
<evidence type="ECO:0000313" key="13">
    <source>
        <dbReference type="EMBL" id="CAB3244155.1"/>
    </source>
</evidence>
<evidence type="ECO:0000256" key="10">
    <source>
        <dbReference type="ARBA" id="ARBA00044960"/>
    </source>
</evidence>
<name>A0A8S1AHQ3_ARCPL</name>
<dbReference type="OrthoDB" id="6264340at2759"/>
<dbReference type="EMBL" id="CADEBD010000393">
    <property type="protein sequence ID" value="CAB3253934.1"/>
    <property type="molecule type" value="Genomic_DNA"/>
</dbReference>
<comment type="caution">
    <text evidence="13">The sequence shown here is derived from an EMBL/GenBank/DDBJ whole genome shotgun (WGS) entry which is preliminary data.</text>
</comment>
<sequence length="390" mass="44433">MHLQTLLIVFLLSLAYGQDRQLISKLNPGCPNCDSSYTLVYTRAEGQDDTIHQIWDFTRGVPSVIYAVGTVNSTMTIAWNRREPENFTFTESVKYSFAAAIDKLYEYEDCQDVGHIDDRCPRRALPLRDVGWALNASILTSDEVMITMHGFYKDRRRSGLIHMKLDLLPFTDYAVDLPRLIHTANSSLIDISLVNFTTSMNASRYAIHFLMVSTDNWNDVMNYTMRKSLDDEHTPGVFEIIEVKTPKSRTSGAGGFMQFRPVGYTEQERSVSSSTNAYISPITRKPLPNNMTTLGRFYKDYEPVELLAQQMFISFGLPGDGYYKQRNFTSWSFTFGYGSPPVESVSLFVIIIISIGLGVPVLLALSGVTFVLVRRYRQRRNLPERFIDDE</sequence>
<dbReference type="Proteomes" id="UP000494256">
    <property type="component" value="Unassembled WGS sequence"/>
</dbReference>